<organism evidence="2 3">
    <name type="scientific">Micromonospora costi</name>
    <dbReference type="NCBI Taxonomy" id="1530042"/>
    <lineage>
        <taxon>Bacteria</taxon>
        <taxon>Bacillati</taxon>
        <taxon>Actinomycetota</taxon>
        <taxon>Actinomycetes</taxon>
        <taxon>Micromonosporales</taxon>
        <taxon>Micromonosporaceae</taxon>
        <taxon>Micromonospora</taxon>
    </lineage>
</organism>
<evidence type="ECO:0000313" key="3">
    <source>
        <dbReference type="Proteomes" id="UP000279968"/>
    </source>
</evidence>
<sequence length="65" mass="6876">MAGRAGGARRTPDGSGRRTARGARRRGRDRRRPAVTRAPSHVRAPGLKCVTGAAARTLRERAAGT</sequence>
<accession>A0A3B0ACK0</accession>
<keyword evidence="3" id="KW-1185">Reference proteome</keyword>
<reference evidence="2 3" key="1">
    <citation type="journal article" date="2015" name="Int. J. Syst. Evol. Microbiol.">
        <title>Micromonospora costi sp. nov., isolated from a leaf of Costus speciosus.</title>
        <authorList>
            <person name="Thawai C."/>
        </authorList>
    </citation>
    <scope>NUCLEOTIDE SEQUENCE [LARGE SCALE GENOMIC DNA]</scope>
    <source>
        <strain evidence="2 3">CS1-12</strain>
    </source>
</reference>
<dbReference type="AlphaFoldDB" id="A0A3B0ACK0"/>
<dbReference type="EMBL" id="RBAN01000001">
    <property type="protein sequence ID" value="RKN57417.1"/>
    <property type="molecule type" value="Genomic_DNA"/>
</dbReference>
<feature type="compositionally biased region" description="Basic residues" evidence="1">
    <location>
        <begin position="18"/>
        <end position="34"/>
    </location>
</feature>
<dbReference type="Proteomes" id="UP000279968">
    <property type="component" value="Unassembled WGS sequence"/>
</dbReference>
<gene>
    <name evidence="2" type="ORF">D7193_01650</name>
</gene>
<feature type="region of interest" description="Disordered" evidence="1">
    <location>
        <begin position="1"/>
        <end position="49"/>
    </location>
</feature>
<proteinExistence type="predicted"/>
<comment type="caution">
    <text evidence="2">The sequence shown here is derived from an EMBL/GenBank/DDBJ whole genome shotgun (WGS) entry which is preliminary data.</text>
</comment>
<protein>
    <submittedName>
        <fullName evidence="2">Uncharacterized protein</fullName>
    </submittedName>
</protein>
<name>A0A3B0ACK0_9ACTN</name>
<evidence type="ECO:0000256" key="1">
    <source>
        <dbReference type="SAM" id="MobiDB-lite"/>
    </source>
</evidence>
<evidence type="ECO:0000313" key="2">
    <source>
        <dbReference type="EMBL" id="RKN57417.1"/>
    </source>
</evidence>